<dbReference type="PROSITE" id="PS00086">
    <property type="entry name" value="CYTOCHROME_P450"/>
    <property type="match status" value="1"/>
</dbReference>
<dbReference type="PRINTS" id="PR00385">
    <property type="entry name" value="P450"/>
</dbReference>
<keyword evidence="4 8" id="KW-0479">Metal-binding</keyword>
<evidence type="ECO:0000256" key="1">
    <source>
        <dbReference type="ARBA" id="ARBA00001971"/>
    </source>
</evidence>
<proteinExistence type="inferred from homology"/>
<dbReference type="RefSeq" id="XP_031565935.1">
    <property type="nucleotide sequence ID" value="XM_031710075.1"/>
</dbReference>
<dbReference type="FunCoup" id="A0A6P8IGZ1">
    <property type="interactions" value="104"/>
</dbReference>
<comment type="cofactor">
    <cofactor evidence="1 8">
        <name>heme</name>
        <dbReference type="ChEBI" id="CHEBI:30413"/>
    </cofactor>
</comment>
<dbReference type="Proteomes" id="UP000515163">
    <property type="component" value="Unplaced"/>
</dbReference>
<keyword evidence="10" id="KW-0472">Membrane</keyword>
<dbReference type="PANTHER" id="PTHR24293">
    <property type="entry name" value="CYTOCHROME P450 FAMILY 46 SUBFAMILY A"/>
    <property type="match status" value="1"/>
</dbReference>
<dbReference type="CDD" id="cd20613">
    <property type="entry name" value="CYP46A1-like"/>
    <property type="match status" value="1"/>
</dbReference>
<evidence type="ECO:0000256" key="5">
    <source>
        <dbReference type="ARBA" id="ARBA00023002"/>
    </source>
</evidence>
<evidence type="ECO:0000256" key="8">
    <source>
        <dbReference type="PIRSR" id="PIRSR602401-1"/>
    </source>
</evidence>
<dbReference type="InterPro" id="IPR036396">
    <property type="entry name" value="Cyt_P450_sf"/>
</dbReference>
<dbReference type="PANTHER" id="PTHR24293:SF0">
    <property type="entry name" value="CYP46A1 PROTEIN-RELATED"/>
    <property type="match status" value="1"/>
</dbReference>
<evidence type="ECO:0000256" key="4">
    <source>
        <dbReference type="ARBA" id="ARBA00022723"/>
    </source>
</evidence>
<reference evidence="12" key="1">
    <citation type="submission" date="2025-08" db="UniProtKB">
        <authorList>
            <consortium name="RefSeq"/>
        </authorList>
    </citation>
    <scope>IDENTIFICATION</scope>
    <source>
        <tissue evidence="12">Tentacle</tissue>
    </source>
</reference>
<dbReference type="PRINTS" id="PR00463">
    <property type="entry name" value="EP450I"/>
</dbReference>
<dbReference type="GO" id="GO:0005506">
    <property type="term" value="F:iron ion binding"/>
    <property type="evidence" value="ECO:0007669"/>
    <property type="project" value="InterPro"/>
</dbReference>
<dbReference type="GO" id="GO:0033781">
    <property type="term" value="F:cholesterol 24-hydroxylase activity"/>
    <property type="evidence" value="ECO:0007669"/>
    <property type="project" value="InterPro"/>
</dbReference>
<dbReference type="GeneID" id="116301076"/>
<feature type="transmembrane region" description="Helical" evidence="10">
    <location>
        <begin position="6"/>
        <end position="27"/>
    </location>
</feature>
<accession>A0A6P8IGZ1</accession>
<evidence type="ECO:0000313" key="12">
    <source>
        <dbReference type="RefSeq" id="XP_031565935.1"/>
    </source>
</evidence>
<keyword evidence="6 8" id="KW-0408">Iron</keyword>
<name>A0A6P8IGZ1_ACTTE</name>
<dbReference type="InterPro" id="IPR039983">
    <property type="entry name" value="CYP46A1"/>
</dbReference>
<keyword evidence="10" id="KW-0812">Transmembrane</keyword>
<gene>
    <name evidence="12" type="primary">LOC116301076</name>
</gene>
<evidence type="ECO:0000313" key="11">
    <source>
        <dbReference type="Proteomes" id="UP000515163"/>
    </source>
</evidence>
<feature type="transmembrane region" description="Helical" evidence="10">
    <location>
        <begin position="61"/>
        <end position="83"/>
    </location>
</feature>
<organism evidence="11 12">
    <name type="scientific">Actinia tenebrosa</name>
    <name type="common">Australian red waratah sea anemone</name>
    <dbReference type="NCBI Taxonomy" id="6105"/>
    <lineage>
        <taxon>Eukaryota</taxon>
        <taxon>Metazoa</taxon>
        <taxon>Cnidaria</taxon>
        <taxon>Anthozoa</taxon>
        <taxon>Hexacorallia</taxon>
        <taxon>Actiniaria</taxon>
        <taxon>Actiniidae</taxon>
        <taxon>Actinia</taxon>
    </lineage>
</organism>
<dbReference type="OrthoDB" id="1470350at2759"/>
<dbReference type="InParanoid" id="A0A6P8IGZ1"/>
<dbReference type="FunFam" id="1.10.630.10:FF:000182">
    <property type="entry name" value="Cytochrome P450 3A4"/>
    <property type="match status" value="1"/>
</dbReference>
<keyword evidence="3 8" id="KW-0349">Heme</keyword>
<evidence type="ECO:0000256" key="7">
    <source>
        <dbReference type="ARBA" id="ARBA00023033"/>
    </source>
</evidence>
<evidence type="ECO:0000256" key="9">
    <source>
        <dbReference type="RuleBase" id="RU000461"/>
    </source>
</evidence>
<dbReference type="AlphaFoldDB" id="A0A6P8IGZ1"/>
<dbReference type="SUPFAM" id="SSF48264">
    <property type="entry name" value="Cytochrome P450"/>
    <property type="match status" value="1"/>
</dbReference>
<evidence type="ECO:0000256" key="2">
    <source>
        <dbReference type="ARBA" id="ARBA00010617"/>
    </source>
</evidence>
<keyword evidence="10" id="KW-1133">Transmembrane helix</keyword>
<dbReference type="GO" id="GO:0020037">
    <property type="term" value="F:heme binding"/>
    <property type="evidence" value="ECO:0007669"/>
    <property type="project" value="InterPro"/>
</dbReference>
<evidence type="ECO:0000256" key="6">
    <source>
        <dbReference type="ARBA" id="ARBA00023004"/>
    </source>
</evidence>
<feature type="binding site" description="axial binding residue" evidence="8">
    <location>
        <position position="445"/>
    </location>
    <ligand>
        <name>heme</name>
        <dbReference type="ChEBI" id="CHEBI:30413"/>
    </ligand>
    <ligandPart>
        <name>Fe</name>
        <dbReference type="ChEBI" id="CHEBI:18248"/>
    </ligandPart>
</feature>
<evidence type="ECO:0000256" key="10">
    <source>
        <dbReference type="SAM" id="Phobius"/>
    </source>
</evidence>
<dbReference type="GO" id="GO:0006707">
    <property type="term" value="P:cholesterol catabolic process"/>
    <property type="evidence" value="ECO:0007669"/>
    <property type="project" value="InterPro"/>
</dbReference>
<protein>
    <submittedName>
        <fullName evidence="12">Cholesterol 24-hydroxylase-like</fullName>
    </submittedName>
</protein>
<keyword evidence="7 9" id="KW-0503">Monooxygenase</keyword>
<dbReference type="KEGG" id="aten:116301076"/>
<dbReference type="InterPro" id="IPR001128">
    <property type="entry name" value="Cyt_P450"/>
</dbReference>
<dbReference type="Gene3D" id="1.10.630.10">
    <property type="entry name" value="Cytochrome P450"/>
    <property type="match status" value="1"/>
</dbReference>
<comment type="similarity">
    <text evidence="2 9">Belongs to the cytochrome P450 family.</text>
</comment>
<evidence type="ECO:0000256" key="3">
    <source>
        <dbReference type="ARBA" id="ARBA00022617"/>
    </source>
</evidence>
<keyword evidence="11" id="KW-1185">Reference proteome</keyword>
<dbReference type="InterPro" id="IPR002401">
    <property type="entry name" value="Cyt_P450_E_grp-I"/>
</dbReference>
<sequence length="497" mass="56479">MAVLASILYLLLGVPLFCLVVFTVYLYQQHAKYDHLPGPKRNGFFSGHMPMVKKRRTREKVIIHQIWADLAIQFNPLYVFWFFHRPVVMISDAALVKEVLIKLDLPKDPFGYSHFANLFGQRLLGGSLLSEVDHQSWKKKRAHLNPAFHHKFIASLMDQFNQSCDLFLNKLLTLADGETEVSMSEELVRLALDVVGKVAYDLDVNAIDSPDAPIPTNTRIALEGLVQSFRRPFMFFQPSTYPYQNECIKSVKFLREAAKGVIQARMDAVQKQEDSHSDILTYILRIAENDPTTTMDDLVDHFITFIVGGQETTSNHISFTLLGILLHPEVEQKVLAEIDEVLGSRRSVTTEDLSKLTYLDQTIKEALRLHPPQPAITRVTKEDTNLGGYVIPAGTSVMCDAHVLQHNPKYWDDPEKYDPERFNAENKAKIEHYAYFPFSLGSHNCIGSSFAQLETKLVLARLIQSFKIKLLPGQELKAVEQMTLRPKDGVRVTLVAR</sequence>
<dbReference type="InterPro" id="IPR017972">
    <property type="entry name" value="Cyt_P450_CS"/>
</dbReference>
<dbReference type="Pfam" id="PF00067">
    <property type="entry name" value="p450"/>
    <property type="match status" value="1"/>
</dbReference>
<keyword evidence="5 9" id="KW-0560">Oxidoreductase</keyword>